<dbReference type="InterPro" id="IPR017938">
    <property type="entry name" value="Riboflavin_synthase-like_b-brl"/>
</dbReference>
<feature type="binding site" evidence="6">
    <location>
        <position position="92"/>
    </location>
    <ligand>
        <name>FAD</name>
        <dbReference type="ChEBI" id="CHEBI:57692"/>
    </ligand>
</feature>
<feature type="binding site" evidence="6">
    <location>
        <position position="91"/>
    </location>
    <ligand>
        <name>FAD</name>
        <dbReference type="ChEBI" id="CHEBI:57692"/>
    </ligand>
</feature>
<dbReference type="InterPro" id="IPR039261">
    <property type="entry name" value="FNR_nucleotide-bd"/>
</dbReference>
<evidence type="ECO:0000256" key="7">
    <source>
        <dbReference type="SAM" id="SignalP"/>
    </source>
</evidence>
<organism evidence="9 10">
    <name type="scientific">Triparma laevis f. longispina</name>
    <dbReference type="NCBI Taxonomy" id="1714387"/>
    <lineage>
        <taxon>Eukaryota</taxon>
        <taxon>Sar</taxon>
        <taxon>Stramenopiles</taxon>
        <taxon>Ochrophyta</taxon>
        <taxon>Bolidophyceae</taxon>
        <taxon>Parmales</taxon>
        <taxon>Triparmaceae</taxon>
        <taxon>Triparma</taxon>
    </lineage>
</organism>
<evidence type="ECO:0000256" key="3">
    <source>
        <dbReference type="ARBA" id="ARBA00022630"/>
    </source>
</evidence>
<evidence type="ECO:0000313" key="10">
    <source>
        <dbReference type="Proteomes" id="UP001165122"/>
    </source>
</evidence>
<dbReference type="AlphaFoldDB" id="A0A9W7E0Z6"/>
<name>A0A9W7E0Z6_9STRA</name>
<dbReference type="InterPro" id="IPR008333">
    <property type="entry name" value="Cbr1-like_FAD-bd_dom"/>
</dbReference>
<dbReference type="Gene3D" id="3.40.50.80">
    <property type="entry name" value="Nucleotide-binding domain of ferredoxin-NADP reductase (FNR) module"/>
    <property type="match status" value="1"/>
</dbReference>
<dbReference type="InterPro" id="IPR017927">
    <property type="entry name" value="FAD-bd_FR_type"/>
</dbReference>
<dbReference type="Pfam" id="PF00175">
    <property type="entry name" value="NAD_binding_1"/>
    <property type="match status" value="1"/>
</dbReference>
<dbReference type="PROSITE" id="PS51384">
    <property type="entry name" value="FAD_FR"/>
    <property type="match status" value="1"/>
</dbReference>
<dbReference type="InterPro" id="IPR001834">
    <property type="entry name" value="CBR-like"/>
</dbReference>
<comment type="cofactor">
    <cofactor evidence="1 6">
        <name>FAD</name>
        <dbReference type="ChEBI" id="CHEBI:57692"/>
    </cofactor>
</comment>
<comment type="caution">
    <text evidence="9">The sequence shown here is derived from an EMBL/GenBank/DDBJ whole genome shotgun (WGS) entry which is preliminary data.</text>
</comment>
<keyword evidence="4 6" id="KW-0274">FAD</keyword>
<feature type="binding site" evidence="6">
    <location>
        <position position="109"/>
    </location>
    <ligand>
        <name>FAD</name>
        <dbReference type="ChEBI" id="CHEBI:57692"/>
    </ligand>
</feature>
<evidence type="ECO:0000259" key="8">
    <source>
        <dbReference type="PROSITE" id="PS51384"/>
    </source>
</evidence>
<dbReference type="EC" id="1.6.2.2" evidence="2"/>
<dbReference type="Proteomes" id="UP001165122">
    <property type="component" value="Unassembled WGS sequence"/>
</dbReference>
<dbReference type="InterPro" id="IPR001433">
    <property type="entry name" value="OxRdtase_FAD/NAD-bd"/>
</dbReference>
<sequence>MISQTKTFRRITRRLVLPLLLLPSSTFSTYHPSTGPCQLSPSWQSLPLLSSHKLTNQTSTFTYSLPSSTESLNLSPCACILVRNPSGIVRPYTPTSNNSLKGSFTLTVKLYQNGVLSNSIFKNEPLEFCHINKNVKLQYPLSTSIKRVLLIAGGTGITPINQLLECIDSEGDTVKEVVVFIGDQSSDDVINLECISALEQTNSPKFKIIRAYSGGENGRFIDEDAIRQHFVKSEGDCLAAICGPPPMMTSICGDREDSDVTGALKRLGWKKDEVYKF</sequence>
<dbReference type="Pfam" id="PF00970">
    <property type="entry name" value="FAD_binding_6"/>
    <property type="match status" value="1"/>
</dbReference>
<dbReference type="PANTHER" id="PTHR19370">
    <property type="entry name" value="NADH-CYTOCHROME B5 REDUCTASE"/>
    <property type="match status" value="1"/>
</dbReference>
<evidence type="ECO:0000256" key="1">
    <source>
        <dbReference type="ARBA" id="ARBA00001974"/>
    </source>
</evidence>
<dbReference type="Gene3D" id="2.40.30.10">
    <property type="entry name" value="Translation factors"/>
    <property type="match status" value="1"/>
</dbReference>
<gene>
    <name evidence="9" type="ORF">TrLO_g9140</name>
</gene>
<evidence type="ECO:0000256" key="4">
    <source>
        <dbReference type="ARBA" id="ARBA00022827"/>
    </source>
</evidence>
<feature type="signal peptide" evidence="7">
    <location>
        <begin position="1"/>
        <end position="28"/>
    </location>
</feature>
<feature type="binding site" evidence="6">
    <location>
        <position position="90"/>
    </location>
    <ligand>
        <name>FAD</name>
        <dbReference type="ChEBI" id="CHEBI:57692"/>
    </ligand>
</feature>
<keyword evidence="3 6" id="KW-0285">Flavoprotein</keyword>
<keyword evidence="7" id="KW-0732">Signal</keyword>
<evidence type="ECO:0000256" key="5">
    <source>
        <dbReference type="ARBA" id="ARBA00023002"/>
    </source>
</evidence>
<evidence type="ECO:0000313" key="9">
    <source>
        <dbReference type="EMBL" id="GMH61923.1"/>
    </source>
</evidence>
<keyword evidence="5" id="KW-0560">Oxidoreductase</keyword>
<dbReference type="SUPFAM" id="SSF63380">
    <property type="entry name" value="Riboflavin synthase domain-like"/>
    <property type="match status" value="1"/>
</dbReference>
<dbReference type="OrthoDB" id="432685at2759"/>
<dbReference type="EMBL" id="BRXW01000512">
    <property type="protein sequence ID" value="GMH61923.1"/>
    <property type="molecule type" value="Genomic_DNA"/>
</dbReference>
<feature type="domain" description="FAD-binding FR-type" evidence="8">
    <location>
        <begin position="41"/>
        <end position="147"/>
    </location>
</feature>
<feature type="binding site" evidence="6">
    <location>
        <position position="117"/>
    </location>
    <ligand>
        <name>FAD</name>
        <dbReference type="ChEBI" id="CHEBI:57692"/>
    </ligand>
</feature>
<keyword evidence="10" id="KW-1185">Reference proteome</keyword>
<feature type="chain" id="PRO_5040928651" description="cytochrome-b5 reductase" evidence="7">
    <location>
        <begin position="29"/>
        <end position="277"/>
    </location>
</feature>
<evidence type="ECO:0000256" key="2">
    <source>
        <dbReference type="ARBA" id="ARBA00012011"/>
    </source>
</evidence>
<dbReference type="PANTHER" id="PTHR19370:SF171">
    <property type="entry name" value="NADH-CYTOCHROME B5 REDUCTASE 2"/>
    <property type="match status" value="1"/>
</dbReference>
<dbReference type="GO" id="GO:0090524">
    <property type="term" value="F:cytochrome-b5 reductase activity, acting on NADH"/>
    <property type="evidence" value="ECO:0007669"/>
    <property type="project" value="UniProtKB-EC"/>
</dbReference>
<proteinExistence type="predicted"/>
<dbReference type="SUPFAM" id="SSF52343">
    <property type="entry name" value="Ferredoxin reductase-like, C-terminal NADP-linked domain"/>
    <property type="match status" value="1"/>
</dbReference>
<protein>
    <recommendedName>
        <fullName evidence="2">cytochrome-b5 reductase</fullName>
        <ecNumber evidence="2">1.6.2.2</ecNumber>
    </recommendedName>
</protein>
<feature type="binding site" evidence="6">
    <location>
        <position position="158"/>
    </location>
    <ligand>
        <name>FAD</name>
        <dbReference type="ChEBI" id="CHEBI:57692"/>
    </ligand>
</feature>
<dbReference type="CDD" id="cd06183">
    <property type="entry name" value="cyt_b5_reduct_like"/>
    <property type="match status" value="1"/>
</dbReference>
<reference evidence="10" key="1">
    <citation type="journal article" date="2023" name="Commun. Biol.">
        <title>Genome analysis of Parmales, the sister group of diatoms, reveals the evolutionary specialization of diatoms from phago-mixotrophs to photoautotrophs.</title>
        <authorList>
            <person name="Ban H."/>
            <person name="Sato S."/>
            <person name="Yoshikawa S."/>
            <person name="Yamada K."/>
            <person name="Nakamura Y."/>
            <person name="Ichinomiya M."/>
            <person name="Sato N."/>
            <person name="Blanc-Mathieu R."/>
            <person name="Endo H."/>
            <person name="Kuwata A."/>
            <person name="Ogata H."/>
        </authorList>
    </citation>
    <scope>NUCLEOTIDE SEQUENCE [LARGE SCALE GENOMIC DNA]</scope>
    <source>
        <strain evidence="10">NIES 3700</strain>
    </source>
</reference>
<dbReference type="PRINTS" id="PR00406">
    <property type="entry name" value="CYTB5RDTASE"/>
</dbReference>
<accession>A0A9W7E0Z6</accession>
<evidence type="ECO:0000256" key="6">
    <source>
        <dbReference type="PIRSR" id="PIRSR601834-1"/>
    </source>
</evidence>